<gene>
    <name evidence="1" type="ORF">LCGC14_0430580</name>
</gene>
<accession>A0A0F9SN86</accession>
<reference evidence="1" key="1">
    <citation type="journal article" date="2015" name="Nature">
        <title>Complex archaea that bridge the gap between prokaryotes and eukaryotes.</title>
        <authorList>
            <person name="Spang A."/>
            <person name="Saw J.H."/>
            <person name="Jorgensen S.L."/>
            <person name="Zaremba-Niedzwiedzka K."/>
            <person name="Martijn J."/>
            <person name="Lind A.E."/>
            <person name="van Eijk R."/>
            <person name="Schleper C."/>
            <person name="Guy L."/>
            <person name="Ettema T.J."/>
        </authorList>
    </citation>
    <scope>NUCLEOTIDE SEQUENCE</scope>
</reference>
<comment type="caution">
    <text evidence="1">The sequence shown here is derived from an EMBL/GenBank/DDBJ whole genome shotgun (WGS) entry which is preliminary data.</text>
</comment>
<sequence length="225" mass="25276">MSDRPYIPGNEEDFVGELDLDDLRVLGKAVIERMKEETGALEYTRCPICNKALKNWHQYGPSWTMVQICLDIIRVMSAGHTHVHIKADLQSATTGHENHTIVGRVVNNYSKMAKLGLIAMCEEDGGTIDRNDPNVRGGKHARFTITKDGYDFVMGKKPLSPAKVRVKNDTIIDADDPEIKGSSIHVNEVRRYEEDSWLDATGKYTLPFPEDLLPPNTGFLFEGME</sequence>
<protein>
    <submittedName>
        <fullName evidence="1">Uncharacterized protein</fullName>
    </submittedName>
</protein>
<evidence type="ECO:0000313" key="1">
    <source>
        <dbReference type="EMBL" id="KKN70480.1"/>
    </source>
</evidence>
<name>A0A0F9SN86_9ZZZZ</name>
<dbReference type="EMBL" id="LAZR01000402">
    <property type="protein sequence ID" value="KKN70480.1"/>
    <property type="molecule type" value="Genomic_DNA"/>
</dbReference>
<dbReference type="AlphaFoldDB" id="A0A0F9SN86"/>
<organism evidence="1">
    <name type="scientific">marine sediment metagenome</name>
    <dbReference type="NCBI Taxonomy" id="412755"/>
    <lineage>
        <taxon>unclassified sequences</taxon>
        <taxon>metagenomes</taxon>
        <taxon>ecological metagenomes</taxon>
    </lineage>
</organism>
<proteinExistence type="predicted"/>